<reference evidence="2" key="1">
    <citation type="submission" date="2023-07" db="EMBL/GenBank/DDBJ databases">
        <title>Sequencing the genomes of 1000 actinobacteria strains.</title>
        <authorList>
            <person name="Klenk H.-P."/>
        </authorList>
    </citation>
    <scope>NUCLEOTIDE SEQUENCE</scope>
    <source>
        <strain evidence="2">DSM 45977</strain>
    </source>
</reference>
<sequence>MSMGVLNEFDRGLAEVAPEVADAIEHAHVVTTTRLRSRVETPATKHPRYPNLNGGF</sequence>
<evidence type="ECO:0000313" key="3">
    <source>
        <dbReference type="Proteomes" id="UP001180845"/>
    </source>
</evidence>
<evidence type="ECO:0000313" key="2">
    <source>
        <dbReference type="EMBL" id="MDR7303845.1"/>
    </source>
</evidence>
<accession>A0AAE3ZHM7</accession>
<dbReference type="AlphaFoldDB" id="A0AAE3ZHM7"/>
<dbReference type="RefSeq" id="WP_310276583.1">
    <property type="nucleotide sequence ID" value="NZ_JAVDXW010000001.1"/>
</dbReference>
<name>A0AAE3ZHM7_9ACTN</name>
<comment type="caution">
    <text evidence="2">The sequence shown here is derived from an EMBL/GenBank/DDBJ whole genome shotgun (WGS) entry which is preliminary data.</text>
</comment>
<protein>
    <submittedName>
        <fullName evidence="2">Uncharacterized protein</fullName>
    </submittedName>
</protein>
<organism evidence="2 3">
    <name type="scientific">Haloactinomyces albus</name>
    <dbReference type="NCBI Taxonomy" id="1352928"/>
    <lineage>
        <taxon>Bacteria</taxon>
        <taxon>Bacillati</taxon>
        <taxon>Actinomycetota</taxon>
        <taxon>Actinomycetes</taxon>
        <taxon>Actinopolysporales</taxon>
        <taxon>Actinopolysporaceae</taxon>
        <taxon>Haloactinomyces</taxon>
    </lineage>
</organism>
<evidence type="ECO:0000256" key="1">
    <source>
        <dbReference type="SAM" id="MobiDB-lite"/>
    </source>
</evidence>
<feature type="region of interest" description="Disordered" evidence="1">
    <location>
        <begin position="35"/>
        <end position="56"/>
    </location>
</feature>
<dbReference type="EMBL" id="JAVDXW010000001">
    <property type="protein sequence ID" value="MDR7303845.1"/>
    <property type="molecule type" value="Genomic_DNA"/>
</dbReference>
<keyword evidence="3" id="KW-1185">Reference proteome</keyword>
<gene>
    <name evidence="2" type="ORF">JOF55_004026</name>
</gene>
<dbReference type="Proteomes" id="UP001180845">
    <property type="component" value="Unassembled WGS sequence"/>
</dbReference>
<proteinExistence type="predicted"/>